<gene>
    <name evidence="1" type="ORF">H2198_006710</name>
</gene>
<organism evidence="1 2">
    <name type="scientific">Neophaeococcomyces mojaviensis</name>
    <dbReference type="NCBI Taxonomy" id="3383035"/>
    <lineage>
        <taxon>Eukaryota</taxon>
        <taxon>Fungi</taxon>
        <taxon>Dikarya</taxon>
        <taxon>Ascomycota</taxon>
        <taxon>Pezizomycotina</taxon>
        <taxon>Eurotiomycetes</taxon>
        <taxon>Chaetothyriomycetidae</taxon>
        <taxon>Chaetothyriales</taxon>
        <taxon>Chaetothyriales incertae sedis</taxon>
        <taxon>Neophaeococcomyces</taxon>
    </lineage>
</organism>
<sequence length="1157" mass="127181">MSTGRTDNQIDLPVLYGPCLPGVDFCRGKDIIANEYLQIQRAALDTDTMPVTMEGKQEIPRDHYSFLSILDNIGTSSDQLTLAPFTTSPQNEAAVRITPSTPRYLASDVNGPKHLSEVSILSNVSGSGMSLYTEACPVLFVHNHTPRSPNCKRRLSQDRNRPLKTSAPLSPREPFQPEVFADVSQLQPSKRNRAIRPTAEASSSTSKHTPMQPRQSRPASMYNTATVQKTSTHNRYGSQDAAPGCSHPVRHPPNFKDQRYEITSCDKQQQNDTPPHTRRFKLMRSFKDLNARSQKKRKTDDEHKVQIQEGGSTSLLSLQEALRGSARHVSFFNDATPNKLASKERTKPLRYQPNQVKPDSVETEPKASDSKFGEGKAQGQPSTAHTKHVSNIPLTEPFVDNSSEQNQQRLQASLLKVPAKSSDNSHAGDESNFSQISSDRRISVRNSHIVGQMLDFAAGSTTNKNGKSGAPITITMVPRRIAIPPPTAPPERPLPRLPDTNRGCNISSRSTIGRIHTIVNDSPTTSEKPNKVELTISAPTIDPSRSKALAASKGLSIDFIKAVSSSDPSSQVQPKDSLLAADNVGQPWADFSLSPLRLRFSRTGRNAKVHELKKRHMSMQLYDSDLRLAGLGAEEDTREFLRRKSAPSTAGISPSIPTKFPKSKPLTHLKRLSSDRKKPLPLASRSHNRRDSATLPQMWCGKDHNPNRTSLRSEQCRRSTSEKTLSKQSLARSNIMVLVESDPQSLHGFRAGTISPTSALMQKCRPSLTKSNTKSHKKMQKPAGTATTKLPAEEKDVHHECAQLPKESSQSQGQDQGNMRDEISRLSYELDRMTRVYGAMVHARQGLPYPDTKSYAELLEDDRKASRIAQMQGRRCSPKQATEDVLQRRRSAAPSPNNVDPRPSTAPAVPEPSSDVAPSSPSRPRTAGDSDTSTSASTSFQSTFSRSWETRTRKYSDASLTDPNHYDCLSYTTPLGSSQTTIKPARRTSSLISKTTMSSSTTARSTSSKTNTKRKARRSILSVYSPYPKCSSTKPVLEVEKPIDATPILVEPTASTLALASVPALPHTARPTRGQNEVEHFLVDTDQMDHAIDAFVSASSVASPINNGKGRRTNKHGSTIVDLERASADIGKAERRFGVVVCYPTKKGSRHQTSASH</sequence>
<dbReference type="EMBL" id="JAPDRQ010000128">
    <property type="protein sequence ID" value="KAJ9654194.1"/>
    <property type="molecule type" value="Genomic_DNA"/>
</dbReference>
<evidence type="ECO:0000313" key="2">
    <source>
        <dbReference type="Proteomes" id="UP001172386"/>
    </source>
</evidence>
<evidence type="ECO:0000313" key="1">
    <source>
        <dbReference type="EMBL" id="KAJ9654194.1"/>
    </source>
</evidence>
<keyword evidence="2" id="KW-1185">Reference proteome</keyword>
<comment type="caution">
    <text evidence="1">The sequence shown here is derived from an EMBL/GenBank/DDBJ whole genome shotgun (WGS) entry which is preliminary data.</text>
</comment>
<protein>
    <submittedName>
        <fullName evidence="1">Uncharacterized protein</fullName>
    </submittedName>
</protein>
<reference evidence="1" key="1">
    <citation type="submission" date="2022-10" db="EMBL/GenBank/DDBJ databases">
        <title>Culturing micro-colonial fungi from biological soil crusts in the Mojave desert and describing Neophaeococcomyces mojavensis, and introducing the new genera and species Taxawa tesnikishii.</title>
        <authorList>
            <person name="Kurbessoian T."/>
            <person name="Stajich J.E."/>
        </authorList>
    </citation>
    <scope>NUCLEOTIDE SEQUENCE</scope>
    <source>
        <strain evidence="1">JES_112</strain>
    </source>
</reference>
<accession>A0ACC3A228</accession>
<dbReference type="Proteomes" id="UP001172386">
    <property type="component" value="Unassembled WGS sequence"/>
</dbReference>
<proteinExistence type="predicted"/>
<name>A0ACC3A228_9EURO</name>